<comment type="caution">
    <text evidence="1">The sequence shown here is derived from an EMBL/GenBank/DDBJ whole genome shotgun (WGS) entry which is preliminary data.</text>
</comment>
<name>A0A328UHB1_9FIRM</name>
<evidence type="ECO:0000313" key="1">
    <source>
        <dbReference type="EMBL" id="RAQ29344.1"/>
    </source>
</evidence>
<organism evidence="1 2">
    <name type="scientific">Hydrogeniiclostridium mannosilyticum</name>
    <dbReference type="NCBI Taxonomy" id="2764322"/>
    <lineage>
        <taxon>Bacteria</taxon>
        <taxon>Bacillati</taxon>
        <taxon>Bacillota</taxon>
        <taxon>Clostridia</taxon>
        <taxon>Eubacteriales</taxon>
        <taxon>Acutalibacteraceae</taxon>
        <taxon>Hydrogeniiclostridium</taxon>
    </lineage>
</organism>
<keyword evidence="2" id="KW-1185">Reference proteome</keyword>
<sequence length="64" mass="7589">MHVETKIYHCMNPEENPLPFWMKPAQAQAQPQKEPELDLVEQFKKNPDSFFPDFTVKPPKQFSK</sequence>
<gene>
    <name evidence="1" type="ORF">DPQ25_07300</name>
</gene>
<reference evidence="1 2" key="1">
    <citation type="submission" date="2018-06" db="EMBL/GenBank/DDBJ databases">
        <title>Noncontiguous genome sequence of Ruminococcaceae bacterium ASD2818.</title>
        <authorList>
            <person name="Chaplin A.V."/>
            <person name="Sokolova S.R."/>
            <person name="Kochetkova T.O."/>
            <person name="Goltsov A.Y."/>
            <person name="Trofimov D.Y."/>
            <person name="Efimov B.A."/>
        </authorList>
    </citation>
    <scope>NUCLEOTIDE SEQUENCE [LARGE SCALE GENOMIC DNA]</scope>
    <source>
        <strain evidence="1 2">ASD2818</strain>
    </source>
</reference>
<dbReference type="EMBL" id="QLYR01000003">
    <property type="protein sequence ID" value="RAQ29344.1"/>
    <property type="molecule type" value="Genomic_DNA"/>
</dbReference>
<protein>
    <submittedName>
        <fullName evidence="1">Uncharacterized protein</fullName>
    </submittedName>
</protein>
<dbReference type="AlphaFoldDB" id="A0A328UHB1"/>
<proteinExistence type="predicted"/>
<accession>A0A328UHB1</accession>
<dbReference type="Proteomes" id="UP000249377">
    <property type="component" value="Unassembled WGS sequence"/>
</dbReference>
<evidence type="ECO:0000313" key="2">
    <source>
        <dbReference type="Proteomes" id="UP000249377"/>
    </source>
</evidence>